<evidence type="ECO:0000256" key="2">
    <source>
        <dbReference type="SAM" id="Coils"/>
    </source>
</evidence>
<keyword evidence="1" id="KW-0343">GTPase activation</keyword>
<organism evidence="6 7">
    <name type="scientific">Rhamnella rubrinervis</name>
    <dbReference type="NCBI Taxonomy" id="2594499"/>
    <lineage>
        <taxon>Eukaryota</taxon>
        <taxon>Viridiplantae</taxon>
        <taxon>Streptophyta</taxon>
        <taxon>Embryophyta</taxon>
        <taxon>Tracheophyta</taxon>
        <taxon>Spermatophyta</taxon>
        <taxon>Magnoliopsida</taxon>
        <taxon>eudicotyledons</taxon>
        <taxon>Gunneridae</taxon>
        <taxon>Pentapetalae</taxon>
        <taxon>rosids</taxon>
        <taxon>fabids</taxon>
        <taxon>Rosales</taxon>
        <taxon>Rhamnaceae</taxon>
        <taxon>rhamnoid group</taxon>
        <taxon>Rhamneae</taxon>
        <taxon>Rhamnella</taxon>
    </lineage>
</organism>
<dbReference type="Pfam" id="PF00169">
    <property type="entry name" value="PH"/>
    <property type="match status" value="1"/>
</dbReference>
<keyword evidence="7" id="KW-1185">Reference proteome</keyword>
<dbReference type="EMBL" id="VOIH02000005">
    <property type="protein sequence ID" value="KAF3447223.1"/>
    <property type="molecule type" value="Genomic_DNA"/>
</dbReference>
<feature type="compositionally biased region" description="Polar residues" evidence="3">
    <location>
        <begin position="495"/>
        <end position="507"/>
    </location>
</feature>
<dbReference type="InterPro" id="IPR001849">
    <property type="entry name" value="PH_domain"/>
</dbReference>
<dbReference type="GO" id="GO:0005096">
    <property type="term" value="F:GTPase activator activity"/>
    <property type="evidence" value="ECO:0007669"/>
    <property type="project" value="UniProtKB-KW"/>
</dbReference>
<dbReference type="PANTHER" id="PTHR46265:SF21">
    <property type="entry name" value="RHO GTPASE-ACTIVATING PROTEIN REN1-LIKE ISOFORM X1"/>
    <property type="match status" value="1"/>
</dbReference>
<dbReference type="SMART" id="SM00324">
    <property type="entry name" value="RhoGAP"/>
    <property type="match status" value="1"/>
</dbReference>
<feature type="region of interest" description="Disordered" evidence="3">
    <location>
        <begin position="829"/>
        <end position="952"/>
    </location>
</feature>
<keyword evidence="2" id="KW-0175">Coiled coil</keyword>
<feature type="compositionally biased region" description="Basic and acidic residues" evidence="3">
    <location>
        <begin position="705"/>
        <end position="716"/>
    </location>
</feature>
<dbReference type="PROSITE" id="PS50003">
    <property type="entry name" value="PH_DOMAIN"/>
    <property type="match status" value="1"/>
</dbReference>
<feature type="compositionally biased region" description="Polar residues" evidence="3">
    <location>
        <begin position="755"/>
        <end position="769"/>
    </location>
</feature>
<evidence type="ECO:0000259" key="4">
    <source>
        <dbReference type="PROSITE" id="PS50003"/>
    </source>
</evidence>
<feature type="region of interest" description="Disordered" evidence="3">
    <location>
        <begin position="391"/>
        <end position="566"/>
    </location>
</feature>
<dbReference type="Pfam" id="PF00620">
    <property type="entry name" value="RhoGAP"/>
    <property type="match status" value="1"/>
</dbReference>
<feature type="compositionally biased region" description="Polar residues" evidence="3">
    <location>
        <begin position="1"/>
        <end position="11"/>
    </location>
</feature>
<dbReference type="InterPro" id="IPR008936">
    <property type="entry name" value="Rho_GTPase_activation_prot"/>
</dbReference>
<dbReference type="Proteomes" id="UP000796880">
    <property type="component" value="Unassembled WGS sequence"/>
</dbReference>
<dbReference type="SMART" id="SM00233">
    <property type="entry name" value="PH"/>
    <property type="match status" value="1"/>
</dbReference>
<dbReference type="AlphaFoldDB" id="A0A8K0H8B5"/>
<dbReference type="OrthoDB" id="2157866at2759"/>
<evidence type="ECO:0000313" key="7">
    <source>
        <dbReference type="Proteomes" id="UP000796880"/>
    </source>
</evidence>
<dbReference type="CDD" id="cd00159">
    <property type="entry name" value="RhoGAP"/>
    <property type="match status" value="1"/>
</dbReference>
<dbReference type="SUPFAM" id="SSF48350">
    <property type="entry name" value="GTPase activation domain, GAP"/>
    <property type="match status" value="1"/>
</dbReference>
<dbReference type="InterPro" id="IPR025757">
    <property type="entry name" value="MIP1_Leuzipper"/>
</dbReference>
<dbReference type="GO" id="GO:0007165">
    <property type="term" value="P:signal transduction"/>
    <property type="evidence" value="ECO:0007669"/>
    <property type="project" value="InterPro"/>
</dbReference>
<dbReference type="PROSITE" id="PS50238">
    <property type="entry name" value="RHOGAP"/>
    <property type="match status" value="1"/>
</dbReference>
<dbReference type="Gene3D" id="2.30.29.30">
    <property type="entry name" value="Pleckstrin-homology domain (PH domain)/Phosphotyrosine-binding domain (PTB)"/>
    <property type="match status" value="1"/>
</dbReference>
<dbReference type="InterPro" id="IPR000198">
    <property type="entry name" value="RhoGAP_dom"/>
</dbReference>
<feature type="region of interest" description="Disordered" evidence="3">
    <location>
        <begin position="705"/>
        <end position="811"/>
    </location>
</feature>
<evidence type="ECO:0008006" key="8">
    <source>
        <dbReference type="Google" id="ProtNLM"/>
    </source>
</evidence>
<feature type="domain" description="Rho-GAP" evidence="5">
    <location>
        <begin position="188"/>
        <end position="387"/>
    </location>
</feature>
<feature type="compositionally biased region" description="Polar residues" evidence="3">
    <location>
        <begin position="801"/>
        <end position="811"/>
    </location>
</feature>
<feature type="coiled-coil region" evidence="2">
    <location>
        <begin position="579"/>
        <end position="697"/>
    </location>
</feature>
<evidence type="ECO:0000313" key="6">
    <source>
        <dbReference type="EMBL" id="KAF3447223.1"/>
    </source>
</evidence>
<sequence length="952" mass="104215">MSLKNTEQPQGDSDAAVPPPPGPPDHLLSRGGNAVFKSGPLFISSKGIGWTSWKKRWFILTRNSLVFFRSDPSAAPQRGGEVNLTLGGIDLNNSGSVVVKVDKKLLTVLFPDGRDGRAFTLKAETLEDLHEWKAALEEALAQAPSAAHAMGQNGIFRNDQTDSVDGSLDQSMDRQPVKSTVIGAPILLALEDVDGAPSFLEKALQFIEEHGVRVEGILRQAADVDEVERRVREYEQGKCEFSPEEDAHVIADCVKHVLRELPSSPVPASCCKALLEACRTDHSIRVNAMREAICDTFPEPNRRLLQRILMMMRTVSSHKTVNRMSCSAVAACMAPLLLRPLLAGDCEIDNDFDVGGDGSVQLLQAAAAANHAQAIVITLLDEYDKIFGEGSLSPELYEDTEESGSETEEGTDDESYEEDEMTESDPETDGDIENASSVSYSESGDSRDNDLDDDKESDGSGSGSGSGSHEIEDGHKAKPSSSSDSIESSLPRQDVVSSKNELTQSENRVAAMANEPAKIVQDTTTEITLVPRSTVHGPPSSMQKSTTISNGPASNARPKTVWGRTSAKKNLSMESIDFAIEDEVEIKRLEVTKSDLENRLAEEVKENAALQDELEQRKKALHQRRLELEQDVARLQEQLQKERDLRMALEAGLKMSLGPLPNLTSVDEKTKAEIEEVAQAEADVVNLTQKLDNLGAQIHQQRDYQAKLKEKQKDGEAVAPSQFERSRSKESRLGVSENENEKKSESTSSSFKHPPQQQQLELIRSSNHRSIGVPADSSTTHPPVAKTTGSTHSKRSGTKGEGTNSTTSALTKLTTRLNFLKERRSQITNELQNMDKGRGSCQPVQNLEKGRESLQEIQSIQNAEKGRETDSSHSFQNPDGGVGSEGQSFQNPEKLRKSESYSLNYADRGNRSEAQNPHSLDRGKSESHLSLNVDKGRVVEGQHPFTSPKPSR</sequence>
<dbReference type="InterPro" id="IPR052799">
    <property type="entry name" value="Rho_GAP_Regulators"/>
</dbReference>
<feature type="compositionally biased region" description="Polar residues" evidence="3">
    <location>
        <begin position="776"/>
        <end position="791"/>
    </location>
</feature>
<feature type="compositionally biased region" description="Acidic residues" evidence="3">
    <location>
        <begin position="396"/>
        <end position="432"/>
    </location>
</feature>
<evidence type="ECO:0000256" key="1">
    <source>
        <dbReference type="ARBA" id="ARBA00022468"/>
    </source>
</evidence>
<name>A0A8K0H8B5_9ROSA</name>
<dbReference type="PANTHER" id="PTHR46265">
    <property type="entry name" value="RHO GTPASE-ACTIVATING PROTEIN 7"/>
    <property type="match status" value="1"/>
</dbReference>
<feature type="domain" description="PH" evidence="4">
    <location>
        <begin position="34"/>
        <end position="141"/>
    </location>
</feature>
<accession>A0A8K0H8B5</accession>
<dbReference type="SUPFAM" id="SSF50729">
    <property type="entry name" value="PH domain-like"/>
    <property type="match status" value="1"/>
</dbReference>
<feature type="compositionally biased region" description="Low complexity" evidence="3">
    <location>
        <begin position="480"/>
        <end position="489"/>
    </location>
</feature>
<feature type="compositionally biased region" description="Polar residues" evidence="3">
    <location>
        <begin position="540"/>
        <end position="553"/>
    </location>
</feature>
<proteinExistence type="predicted"/>
<dbReference type="Gene3D" id="1.10.555.10">
    <property type="entry name" value="Rho GTPase activation protein"/>
    <property type="match status" value="1"/>
</dbReference>
<dbReference type="InterPro" id="IPR011993">
    <property type="entry name" value="PH-like_dom_sf"/>
</dbReference>
<dbReference type="Pfam" id="PF14389">
    <property type="entry name" value="Lzipper-MIP1"/>
    <property type="match status" value="1"/>
</dbReference>
<feature type="region of interest" description="Disordered" evidence="3">
    <location>
        <begin position="1"/>
        <end position="30"/>
    </location>
</feature>
<gene>
    <name evidence="6" type="ORF">FNV43_RR12403</name>
</gene>
<comment type="caution">
    <text evidence="6">The sequence shown here is derived from an EMBL/GenBank/DDBJ whole genome shotgun (WGS) entry which is preliminary data.</text>
</comment>
<evidence type="ECO:0000256" key="3">
    <source>
        <dbReference type="SAM" id="MobiDB-lite"/>
    </source>
</evidence>
<reference evidence="6" key="1">
    <citation type="submission" date="2020-03" db="EMBL/GenBank/DDBJ databases">
        <title>A high-quality chromosome-level genome assembly of a woody plant with both climbing and erect habits, Rhamnella rubrinervis.</title>
        <authorList>
            <person name="Lu Z."/>
            <person name="Yang Y."/>
            <person name="Zhu X."/>
            <person name="Sun Y."/>
        </authorList>
    </citation>
    <scope>NUCLEOTIDE SEQUENCE</scope>
    <source>
        <strain evidence="6">BYM</strain>
        <tissue evidence="6">Leaf</tissue>
    </source>
</reference>
<evidence type="ECO:0000259" key="5">
    <source>
        <dbReference type="PROSITE" id="PS50238"/>
    </source>
</evidence>
<dbReference type="CDD" id="cd00821">
    <property type="entry name" value="PH"/>
    <property type="match status" value="1"/>
</dbReference>
<protein>
    <recommendedName>
        <fullName evidence="8">Rho GTPase-activating protein REN1</fullName>
    </recommendedName>
</protein>